<protein>
    <recommendedName>
        <fullName evidence="10">Fibronectin type-III domain-containing protein</fullName>
    </recommendedName>
</protein>
<organism evidence="11 12">
    <name type="scientific">Gadus morhua</name>
    <name type="common">Atlantic cod</name>
    <dbReference type="NCBI Taxonomy" id="8049"/>
    <lineage>
        <taxon>Eukaryota</taxon>
        <taxon>Metazoa</taxon>
        <taxon>Chordata</taxon>
        <taxon>Craniata</taxon>
        <taxon>Vertebrata</taxon>
        <taxon>Euteleostomi</taxon>
        <taxon>Actinopterygii</taxon>
        <taxon>Neopterygii</taxon>
        <taxon>Teleostei</taxon>
        <taxon>Neoteleostei</taxon>
        <taxon>Acanthomorphata</taxon>
        <taxon>Zeiogadaria</taxon>
        <taxon>Gadariae</taxon>
        <taxon>Gadiformes</taxon>
        <taxon>Gadoidei</taxon>
        <taxon>Gadidae</taxon>
        <taxon>Gadus</taxon>
    </lineage>
</organism>
<evidence type="ECO:0000313" key="11">
    <source>
        <dbReference type="Ensembl" id="ENSGMOP00000067964.1"/>
    </source>
</evidence>
<dbReference type="SUPFAM" id="SSF49265">
    <property type="entry name" value="Fibronectin type III"/>
    <property type="match status" value="2"/>
</dbReference>
<feature type="compositionally biased region" description="Basic and acidic residues" evidence="8">
    <location>
        <begin position="428"/>
        <end position="437"/>
    </location>
</feature>
<keyword evidence="3" id="KW-0732">Signal</keyword>
<reference evidence="11" key="1">
    <citation type="submission" date="2025-08" db="UniProtKB">
        <authorList>
            <consortium name="Ensembl"/>
        </authorList>
    </citation>
    <scope>IDENTIFICATION</scope>
</reference>
<evidence type="ECO:0000259" key="10">
    <source>
        <dbReference type="PROSITE" id="PS50853"/>
    </source>
</evidence>
<sequence length="437" mass="48039">MNTFTSAMATTPLIYHCWSPNMEFFTCWWRPVGNVSADEDVRYTLSYSKDKGPVHECPDYVSGGANSCHFDSSHTSIWKMYCMTVTAASARRNATSTPHCVDVADIVQTEAPVNLSYALRDAGGDERGHSALLAWSYPVPEDLQYGWITLVYELQYRRVTEPGDWKVKPPQRESQLELMGLPVGGYLVRVRCRSHNYGLWSEWSSPLQMTIPARPLAGKMLVLILVGGLGVATLLIICCGVVPQGKRIKAHFLPPIPKPRIGGIDPLLLKRGRLDEIDQHFRTFHSYSHTVLSEEVWNYVSTEASHTCALWPVEPPPISQWEKPAPPPSLGDPPTAPLDATITTTAMAPSSYCGLPPAQAPYMQPVGAGQWEWPTVVAAPPPATADYSLLATQPVSPQPPDVVQFPQPIHPLPPQAPPTVSVKPPGTHARESAEKMP</sequence>
<dbReference type="Pfam" id="PF09067">
    <property type="entry name" value="EpoR_lig-bind"/>
    <property type="match status" value="1"/>
</dbReference>
<evidence type="ECO:0000256" key="9">
    <source>
        <dbReference type="SAM" id="Phobius"/>
    </source>
</evidence>
<evidence type="ECO:0000256" key="1">
    <source>
        <dbReference type="ARBA" id="ARBA00004479"/>
    </source>
</evidence>
<reference evidence="11" key="2">
    <citation type="submission" date="2025-09" db="UniProtKB">
        <authorList>
            <consortium name="Ensembl"/>
        </authorList>
    </citation>
    <scope>IDENTIFICATION</scope>
</reference>
<dbReference type="PANTHER" id="PTHR23037:SF46">
    <property type="entry name" value="INTERLEUKIN 5 RECEPTOR SUBUNIT ALPHA"/>
    <property type="match status" value="1"/>
</dbReference>
<feature type="domain" description="Fibronectin type-III" evidence="10">
    <location>
        <begin position="111"/>
        <end position="214"/>
    </location>
</feature>
<keyword evidence="6" id="KW-0675">Receptor</keyword>
<dbReference type="GO" id="GO:0004896">
    <property type="term" value="F:cytokine receptor activity"/>
    <property type="evidence" value="ECO:0007669"/>
    <property type="project" value="TreeGrafter"/>
</dbReference>
<dbReference type="InterPro" id="IPR036116">
    <property type="entry name" value="FN3_sf"/>
</dbReference>
<dbReference type="Ensembl" id="ENSGMOT00000047431.1">
    <property type="protein sequence ID" value="ENSGMOP00000067964.1"/>
    <property type="gene ID" value="ENSGMOG00000008541.2"/>
</dbReference>
<evidence type="ECO:0000256" key="4">
    <source>
        <dbReference type="ARBA" id="ARBA00022989"/>
    </source>
</evidence>
<dbReference type="PANTHER" id="PTHR23037">
    <property type="entry name" value="CYTOKINE RECEPTOR"/>
    <property type="match status" value="1"/>
</dbReference>
<dbReference type="PROSITE" id="PS50853">
    <property type="entry name" value="FN3"/>
    <property type="match status" value="1"/>
</dbReference>
<dbReference type="GeneTree" id="ENSGT00940000154851"/>
<evidence type="ECO:0000256" key="8">
    <source>
        <dbReference type="SAM" id="MobiDB-lite"/>
    </source>
</evidence>
<evidence type="ECO:0000256" key="6">
    <source>
        <dbReference type="ARBA" id="ARBA00023170"/>
    </source>
</evidence>
<feature type="transmembrane region" description="Helical" evidence="9">
    <location>
        <begin position="220"/>
        <end position="242"/>
    </location>
</feature>
<dbReference type="InterPro" id="IPR013783">
    <property type="entry name" value="Ig-like_fold"/>
</dbReference>
<keyword evidence="2 9" id="KW-0812">Transmembrane</keyword>
<name>A0A8C5FXB9_GADMO</name>
<evidence type="ECO:0000313" key="12">
    <source>
        <dbReference type="Proteomes" id="UP000694546"/>
    </source>
</evidence>
<keyword evidence="7" id="KW-0325">Glycoprotein</keyword>
<keyword evidence="5 9" id="KW-0472">Membrane</keyword>
<proteinExistence type="predicted"/>
<evidence type="ECO:0000256" key="5">
    <source>
        <dbReference type="ARBA" id="ARBA00023136"/>
    </source>
</evidence>
<dbReference type="Gene3D" id="2.60.40.10">
    <property type="entry name" value="Immunoglobulins"/>
    <property type="match status" value="2"/>
</dbReference>
<evidence type="ECO:0000256" key="2">
    <source>
        <dbReference type="ARBA" id="ARBA00022692"/>
    </source>
</evidence>
<comment type="subcellular location">
    <subcellularLocation>
        <location evidence="1">Membrane</location>
        <topology evidence="1">Single-pass type I membrane protein</topology>
    </subcellularLocation>
</comment>
<dbReference type="Proteomes" id="UP000694546">
    <property type="component" value="Chromosome 7"/>
</dbReference>
<dbReference type="AlphaFoldDB" id="A0A8C5FXB9"/>
<evidence type="ECO:0000256" key="3">
    <source>
        <dbReference type="ARBA" id="ARBA00022729"/>
    </source>
</evidence>
<feature type="region of interest" description="Disordered" evidence="8">
    <location>
        <begin position="392"/>
        <end position="437"/>
    </location>
</feature>
<keyword evidence="4 9" id="KW-1133">Transmembrane helix</keyword>
<feature type="compositionally biased region" description="Pro residues" evidence="8">
    <location>
        <begin position="408"/>
        <end position="417"/>
    </location>
</feature>
<dbReference type="InterPro" id="IPR015152">
    <property type="entry name" value="Growth/epo_recpt_lig-bind"/>
</dbReference>
<evidence type="ECO:0000256" key="7">
    <source>
        <dbReference type="ARBA" id="ARBA00023180"/>
    </source>
</evidence>
<accession>A0A8C5FXB9</accession>
<dbReference type="GO" id="GO:0009897">
    <property type="term" value="C:external side of plasma membrane"/>
    <property type="evidence" value="ECO:0007669"/>
    <property type="project" value="TreeGrafter"/>
</dbReference>
<dbReference type="InterPro" id="IPR003961">
    <property type="entry name" value="FN3_dom"/>
</dbReference>
<keyword evidence="12" id="KW-1185">Reference proteome</keyword>